<gene>
    <name evidence="1" type="ORF">JTE90_010293</name>
</gene>
<dbReference type="PANTHER" id="PTHR47027:SF25">
    <property type="entry name" value="REVERSE TRANSCRIPTASE DOMAIN-CONTAINING PROTEIN"/>
    <property type="match status" value="1"/>
</dbReference>
<organism evidence="1 2">
    <name type="scientific">Oedothorax gibbosus</name>
    <dbReference type="NCBI Taxonomy" id="931172"/>
    <lineage>
        <taxon>Eukaryota</taxon>
        <taxon>Metazoa</taxon>
        <taxon>Ecdysozoa</taxon>
        <taxon>Arthropoda</taxon>
        <taxon>Chelicerata</taxon>
        <taxon>Arachnida</taxon>
        <taxon>Araneae</taxon>
        <taxon>Araneomorphae</taxon>
        <taxon>Entelegynae</taxon>
        <taxon>Araneoidea</taxon>
        <taxon>Linyphiidae</taxon>
        <taxon>Erigoninae</taxon>
        <taxon>Oedothorax</taxon>
    </lineage>
</organism>
<dbReference type="Proteomes" id="UP000827092">
    <property type="component" value="Unassembled WGS sequence"/>
</dbReference>
<comment type="caution">
    <text evidence="1">The sequence shown here is derived from an EMBL/GenBank/DDBJ whole genome shotgun (WGS) entry which is preliminary data.</text>
</comment>
<evidence type="ECO:0000313" key="2">
    <source>
        <dbReference type="Proteomes" id="UP000827092"/>
    </source>
</evidence>
<keyword evidence="2" id="KW-1185">Reference proteome</keyword>
<evidence type="ECO:0000313" key="1">
    <source>
        <dbReference type="EMBL" id="KAG8190868.1"/>
    </source>
</evidence>
<name>A0AAV6V4C4_9ARAC</name>
<reference evidence="1 2" key="1">
    <citation type="journal article" date="2022" name="Nat. Ecol. Evol.">
        <title>A masculinizing supergene underlies an exaggerated male reproductive morph in a spider.</title>
        <authorList>
            <person name="Hendrickx F."/>
            <person name="De Corte Z."/>
            <person name="Sonet G."/>
            <person name="Van Belleghem S.M."/>
            <person name="Kostlbacher S."/>
            <person name="Vangestel C."/>
        </authorList>
    </citation>
    <scope>NUCLEOTIDE SEQUENCE [LARGE SCALE GENOMIC DNA]</scope>
    <source>
        <strain evidence="1">W744_W776</strain>
    </source>
</reference>
<sequence length="135" mass="15892">MKRAVDERLRPEQAVFRANRACIDHITSLRIIIEQSIEWQSTVYLNFIDFEKALDSIHRDTLWKLLKYYGTPECLVNIIKTYKKLQYKTSMRHSQKSEALCEGTPKCGPDYILPQQHPLLICSTTTRCCRSDNRR</sequence>
<protein>
    <submittedName>
        <fullName evidence="1">Uncharacterized protein</fullName>
    </submittedName>
</protein>
<dbReference type="AlphaFoldDB" id="A0AAV6V4C4"/>
<accession>A0AAV6V4C4</accession>
<dbReference type="EMBL" id="JAFNEN010000172">
    <property type="protein sequence ID" value="KAG8190868.1"/>
    <property type="molecule type" value="Genomic_DNA"/>
</dbReference>
<dbReference type="PANTHER" id="PTHR47027">
    <property type="entry name" value="REVERSE TRANSCRIPTASE DOMAIN-CONTAINING PROTEIN"/>
    <property type="match status" value="1"/>
</dbReference>
<proteinExistence type="predicted"/>